<reference evidence="2 3" key="1">
    <citation type="journal article" date="1999" name="J. Gen. Virol.">
        <title>Detection of two novel porcine herpesviruses with high similarity to gammaherpesviruses.</title>
        <authorList>
            <person name="Ehlers B."/>
            <person name="Ulrich S."/>
            <person name="Goltz M."/>
        </authorList>
    </citation>
    <scope>NUCLEOTIDE SEQUENCE [LARGE SCALE GENOMIC DNA]</scope>
    <source>
        <strain evidence="2">Sample #56</strain>
    </source>
</reference>
<dbReference type="Proteomes" id="UP000243075">
    <property type="component" value="Segment"/>
</dbReference>
<dbReference type="OrthoDB" id="10782at10239"/>
<evidence type="ECO:0000313" key="2">
    <source>
        <dbReference type="EMBL" id="AAM22152.1"/>
    </source>
</evidence>
<protein>
    <submittedName>
        <fullName evidence="2">Uncharacterized protein</fullName>
    </submittedName>
</protein>
<evidence type="ECO:0000256" key="1">
    <source>
        <dbReference type="SAM" id="MobiDB-lite"/>
    </source>
</evidence>
<name>Q8JJP6_9GAMA</name>
<organism evidence="2 3">
    <name type="scientific">Suid gammaherpesvirus 3</name>
    <dbReference type="NCBI Taxonomy" id="1960249"/>
    <lineage>
        <taxon>Viruses</taxon>
        <taxon>Duplodnaviria</taxon>
        <taxon>Heunggongvirae</taxon>
        <taxon>Peploviricota</taxon>
        <taxon>Herviviricetes</taxon>
        <taxon>Herpesvirales</taxon>
        <taxon>Orthoherpesviridae</taxon>
        <taxon>Gammaherpesvirinae</taxon>
        <taxon>Macavirus</taxon>
        <taxon>Macavirus suidgamma3</taxon>
    </lineage>
</organism>
<accession>Q8JJP6</accession>
<dbReference type="EMBL" id="AF478169">
    <property type="protein sequence ID" value="AAM22152.1"/>
    <property type="molecule type" value="Genomic_DNA"/>
</dbReference>
<dbReference type="KEGG" id="vg:37616199"/>
<dbReference type="GeneID" id="37616199"/>
<feature type="compositionally biased region" description="Low complexity" evidence="1">
    <location>
        <begin position="510"/>
        <end position="526"/>
    </location>
</feature>
<sequence length="725" mass="79918">MSGPGEIICDFTLSAQFKVLTNMVTYFMFVNDNPKYPLCQNCKYDVYMNHTFHVTNDPGKFISNDFKFGALDFSTTDLSAVDVAKNLMVPYQLHLTGHLGFWSIVLQSSDPKLQEKSISLENVTMHVNDSLGITWCKQFTSFTIDGVQDIITPDVVRAQCTNTNETETLQISNGRLLITFSGAKLSSTDLFGKLSVLFTSSTMQRDCEVIFRYENLYKKQAPVDCTTLPIMLYVDIVDITSTDLSSTSFNVSLQIDRLFPQFDMQSLKLIYYTNDNQNVVCKTFNKFNYSVQQFGEQTRINVTKYTTYLKKKEVAELKWNPDLENVKDTGVVFLGIYENPNSDKLFCSWKKQKNESVLTPILNKCPTWTVSWPSTGGITVTMNYIFSPAVYVLVCVTQTYSTAAEFNIVNTIPTTVQPTTPSGVSTINPVQTSLQTTETLPTAITTLDITTGIPKNSTVLNTALSTSINSPASMEILPDINNTSKTQPITITTHSTTDAVVSEHITDSHSTLSTSTTDHTSATVSDIQSSGTMSEKYVTHSPGIHTSPTSNFHNNSDSTTLDQTMTAQTEKTQFQTGTEGDTGNMKTVSITPIYKETSTNSDIPFNVSIFHLATEAPESKPISTGTSGHTLPIETSTITGQLETTYNFTTNAQSEGVDKEMTSITSSIAHDLTNGKGPSASTGKNVITLVYIFKAQIFPKVIIGNIFSTYAILSSSMTIFDARTH</sequence>
<evidence type="ECO:0000313" key="3">
    <source>
        <dbReference type="Proteomes" id="UP000243075"/>
    </source>
</evidence>
<reference evidence="2 3" key="2">
    <citation type="journal article" date="1999" name="J. Gen. Virol.">
        <title>Characterization of the DNA polymerase loci of the novel porcine lymphotropic herpesviruses 1 and 2 in domestic and feral pigs.</title>
        <authorList>
            <person name="Ulrich S."/>
            <person name="Goltz M."/>
            <person name="Ehlers B."/>
        </authorList>
    </citation>
    <scope>NUCLEOTIDE SEQUENCE [LARGE SCALE GENOMIC DNA]</scope>
    <source>
        <strain evidence="2">Sample #56</strain>
    </source>
</reference>
<keyword evidence="3" id="KW-1185">Reference proteome</keyword>
<proteinExistence type="predicted"/>
<reference evidence="2 3" key="3">
    <citation type="journal article" date="2002" name="Virology">
        <title>Sequence analysis of the genome of porcine lymphotropic herpesvirus 1 and gene expression during posttransplant lymphoproliferative disease of pigs.</title>
        <authorList>
            <person name="Goltz M."/>
            <person name="Ericsson T."/>
            <person name="Patience C."/>
            <person name="Huang C.A."/>
            <person name="Noack S."/>
            <person name="Sachs D.H."/>
            <person name="Ehlers B."/>
        </authorList>
    </citation>
    <scope>NUCLEOTIDE SEQUENCE [LARGE SCALE GENOMIC DNA]</scope>
    <source>
        <strain evidence="2">Sample #56</strain>
    </source>
</reference>
<feature type="region of interest" description="Disordered" evidence="1">
    <location>
        <begin position="510"/>
        <end position="531"/>
    </location>
</feature>
<reference evidence="2 3" key="4">
    <citation type="journal article" date="2007" name="J. Virol.">
        <title>Identification of novel rodent herpesviruses, including the first gammaherpesvirus of Mus musculus.</title>
        <authorList>
            <person name="Ehlers B."/>
            <person name="Kuchler J."/>
            <person name="Yasmum N."/>
            <person name="Dural G."/>
            <person name="Voigt S."/>
            <person name="Schmidt-Chanasit J."/>
            <person name="Jakel T."/>
            <person name="Matuschka F.R."/>
            <person name="Richter D."/>
            <person name="Essbauer S."/>
            <person name="Hughes D.J."/>
            <person name="Summers C."/>
            <person name="Bennett M."/>
            <person name="Stewart J.P."/>
            <person name="Ulrich R.G."/>
        </authorList>
    </citation>
    <scope>NUCLEOTIDE SEQUENCE [LARGE SCALE GENOMIC DNA]</scope>
    <source>
        <strain evidence="2">Sample #56</strain>
    </source>
</reference>
<dbReference type="RefSeq" id="YP_009505378.1">
    <property type="nucleotide sequence ID" value="NC_038264.1"/>
</dbReference>